<evidence type="ECO:0000256" key="3">
    <source>
        <dbReference type="ARBA" id="ARBA00022475"/>
    </source>
</evidence>
<dbReference type="RefSeq" id="WP_093418435.1">
    <property type="nucleotide sequence ID" value="NZ_FOXA01000002.1"/>
</dbReference>
<gene>
    <name evidence="17" type="ORF">SAMN04488047_102245</name>
</gene>
<sequence>MKRSSRDTATSARRVSRRALVLGGLQLGVMGALGLRMRQMQIEQADEFRLLADENRINMRLIAPARGLIFDRNGRPIAENAQNYRIVIVKEDAGDVDEVIARLQKLIHLDEGELERARRELDRRSPFVPVTLTDQRSWEDIATVAVNAPALPGITPDVGLTRNYPLRDDFAHVVGYVGPVSDYDLSRMDDDDPLLQIPKFQIGKTGVENKLERRLRGKAGTKQIEVNAAGRVMRELGRDEGTPGSNLQLTVDAGLQNFVQARLALGHSAAAVVMDVRDGDLLAVGSAPAFDPNKFVRGISSADYALLTENMYRPLSNKAAQGGYPPGSTFKMMVTLAALEMGEVTPDETIWCPGYHTLGNRRFHCWKRGGHGHVDLEESLQQSCDVYYYELAQRVGIDKIAEMSRRFGFGHRFDVPMSAVTDGIMPTKQWKRDRYDKGWLVGDSLNAAIGQGFVLASPLQLAVMSARLASGSAIEPRLIKSVDGVETEVKGGGPLGVNENHLRRVRKAMYAVSNSRRGTAYGSRIQDEALALAGKTGTSQVRNITAAERARGVTSNADLPWKRRDHALFVGFAPYTAPRYAVSVVVEHGGGGSSAAAPVARDILLYALHGKLPPLESYPTSQRQEIEEMQRTLPLSPLDRDGGGRSRA</sequence>
<evidence type="ECO:0000256" key="5">
    <source>
        <dbReference type="ARBA" id="ARBA00022645"/>
    </source>
</evidence>
<comment type="subcellular location">
    <subcellularLocation>
        <location evidence="2">Cell membrane</location>
    </subcellularLocation>
    <subcellularLocation>
        <location evidence="1">Membrane</location>
        <topology evidence="1">Single-pass membrane protein</topology>
    </subcellularLocation>
</comment>
<keyword evidence="6" id="KW-0645">Protease</keyword>
<dbReference type="Gene3D" id="3.90.1310.10">
    <property type="entry name" value="Penicillin-binding protein 2a (Domain 2)"/>
    <property type="match status" value="1"/>
</dbReference>
<dbReference type="Gene3D" id="3.40.710.10">
    <property type="entry name" value="DD-peptidase/beta-lactamase superfamily"/>
    <property type="match status" value="1"/>
</dbReference>
<keyword evidence="4" id="KW-0997">Cell inner membrane</keyword>
<keyword evidence="9" id="KW-0133">Cell shape</keyword>
<protein>
    <submittedName>
        <fullName evidence="17">Penicillin-binding protein 2</fullName>
    </submittedName>
</protein>
<organism evidence="17 18">
    <name type="scientific">Tranquillimonas alkanivorans</name>
    <dbReference type="NCBI Taxonomy" id="441119"/>
    <lineage>
        <taxon>Bacteria</taxon>
        <taxon>Pseudomonadati</taxon>
        <taxon>Pseudomonadota</taxon>
        <taxon>Alphaproteobacteria</taxon>
        <taxon>Rhodobacterales</taxon>
        <taxon>Roseobacteraceae</taxon>
        <taxon>Tranquillimonas</taxon>
    </lineage>
</organism>
<dbReference type="GO" id="GO:0008658">
    <property type="term" value="F:penicillin binding"/>
    <property type="evidence" value="ECO:0007669"/>
    <property type="project" value="InterPro"/>
</dbReference>
<feature type="domain" description="Penicillin-binding protein transpeptidase" evidence="15">
    <location>
        <begin position="270"/>
        <end position="604"/>
    </location>
</feature>
<evidence type="ECO:0000256" key="6">
    <source>
        <dbReference type="ARBA" id="ARBA00022670"/>
    </source>
</evidence>
<dbReference type="OrthoDB" id="9766847at2"/>
<dbReference type="Proteomes" id="UP000199356">
    <property type="component" value="Unassembled WGS sequence"/>
</dbReference>
<evidence type="ECO:0000313" key="17">
    <source>
        <dbReference type="EMBL" id="SFP08237.1"/>
    </source>
</evidence>
<dbReference type="InterPro" id="IPR001460">
    <property type="entry name" value="PCN-bd_Tpept"/>
</dbReference>
<evidence type="ECO:0000256" key="11">
    <source>
        <dbReference type="ARBA" id="ARBA00022989"/>
    </source>
</evidence>
<evidence type="ECO:0000256" key="2">
    <source>
        <dbReference type="ARBA" id="ARBA00004236"/>
    </source>
</evidence>
<dbReference type="GO" id="GO:0071972">
    <property type="term" value="F:peptidoglycan L,D-transpeptidase activity"/>
    <property type="evidence" value="ECO:0007669"/>
    <property type="project" value="TreeGrafter"/>
</dbReference>
<evidence type="ECO:0000259" key="16">
    <source>
        <dbReference type="Pfam" id="PF03717"/>
    </source>
</evidence>
<proteinExistence type="predicted"/>
<dbReference type="SUPFAM" id="SSF56519">
    <property type="entry name" value="Penicillin binding protein dimerisation domain"/>
    <property type="match status" value="1"/>
</dbReference>
<keyword evidence="7" id="KW-0812">Transmembrane</keyword>
<dbReference type="EMBL" id="FOXA01000002">
    <property type="protein sequence ID" value="SFP08237.1"/>
    <property type="molecule type" value="Genomic_DNA"/>
</dbReference>
<dbReference type="Pfam" id="PF03717">
    <property type="entry name" value="PBP_dimer"/>
    <property type="match status" value="1"/>
</dbReference>
<dbReference type="GO" id="GO:0071555">
    <property type="term" value="P:cell wall organization"/>
    <property type="evidence" value="ECO:0007669"/>
    <property type="project" value="UniProtKB-KW"/>
</dbReference>
<evidence type="ECO:0000259" key="15">
    <source>
        <dbReference type="Pfam" id="PF00905"/>
    </source>
</evidence>
<evidence type="ECO:0000256" key="7">
    <source>
        <dbReference type="ARBA" id="ARBA00022692"/>
    </source>
</evidence>
<keyword evidence="12" id="KW-0472">Membrane</keyword>
<name>A0A1I5MG09_9RHOB</name>
<dbReference type="STRING" id="441119.SAMN04488047_102245"/>
<keyword evidence="5" id="KW-0121">Carboxypeptidase</keyword>
<evidence type="ECO:0000256" key="4">
    <source>
        <dbReference type="ARBA" id="ARBA00022519"/>
    </source>
</evidence>
<dbReference type="GO" id="GO:0005886">
    <property type="term" value="C:plasma membrane"/>
    <property type="evidence" value="ECO:0007669"/>
    <property type="project" value="UniProtKB-SubCell"/>
</dbReference>
<evidence type="ECO:0000256" key="13">
    <source>
        <dbReference type="ARBA" id="ARBA00023316"/>
    </source>
</evidence>
<evidence type="ECO:0000256" key="8">
    <source>
        <dbReference type="ARBA" id="ARBA00022801"/>
    </source>
</evidence>
<dbReference type="InterPro" id="IPR036138">
    <property type="entry name" value="PBP_dimer_sf"/>
</dbReference>
<dbReference type="GO" id="GO:0009002">
    <property type="term" value="F:serine-type D-Ala-D-Ala carboxypeptidase activity"/>
    <property type="evidence" value="ECO:0007669"/>
    <property type="project" value="InterPro"/>
</dbReference>
<feature type="compositionally biased region" description="Basic and acidic residues" evidence="14">
    <location>
        <begin position="638"/>
        <end position="648"/>
    </location>
</feature>
<feature type="domain" description="Penicillin-binding protein dimerisation" evidence="16">
    <location>
        <begin position="62"/>
        <end position="235"/>
    </location>
</feature>
<keyword evidence="18" id="KW-1185">Reference proteome</keyword>
<evidence type="ECO:0000256" key="14">
    <source>
        <dbReference type="SAM" id="MobiDB-lite"/>
    </source>
</evidence>
<evidence type="ECO:0000256" key="12">
    <source>
        <dbReference type="ARBA" id="ARBA00023136"/>
    </source>
</evidence>
<dbReference type="GO" id="GO:0008360">
    <property type="term" value="P:regulation of cell shape"/>
    <property type="evidence" value="ECO:0007669"/>
    <property type="project" value="UniProtKB-KW"/>
</dbReference>
<feature type="region of interest" description="Disordered" evidence="14">
    <location>
        <begin position="616"/>
        <end position="648"/>
    </location>
</feature>
<dbReference type="InterPro" id="IPR017790">
    <property type="entry name" value="Penicillin-binding_protein_2"/>
</dbReference>
<dbReference type="InterPro" id="IPR012338">
    <property type="entry name" value="Beta-lactam/transpept-like"/>
</dbReference>
<evidence type="ECO:0000313" key="18">
    <source>
        <dbReference type="Proteomes" id="UP000199356"/>
    </source>
</evidence>
<evidence type="ECO:0000256" key="10">
    <source>
        <dbReference type="ARBA" id="ARBA00022984"/>
    </source>
</evidence>
<dbReference type="AlphaFoldDB" id="A0A1I5MG09"/>
<dbReference type="InterPro" id="IPR050515">
    <property type="entry name" value="Beta-lactam/transpept"/>
</dbReference>
<dbReference type="InterPro" id="IPR005311">
    <property type="entry name" value="PBP_dimer"/>
</dbReference>
<dbReference type="GO" id="GO:0006508">
    <property type="term" value="P:proteolysis"/>
    <property type="evidence" value="ECO:0007669"/>
    <property type="project" value="UniProtKB-KW"/>
</dbReference>
<keyword evidence="8" id="KW-0378">Hydrolase</keyword>
<keyword evidence="13" id="KW-0961">Cell wall biogenesis/degradation</keyword>
<dbReference type="GO" id="GO:0009252">
    <property type="term" value="P:peptidoglycan biosynthetic process"/>
    <property type="evidence" value="ECO:0007669"/>
    <property type="project" value="UniProtKB-KW"/>
</dbReference>
<dbReference type="Gene3D" id="3.30.1390.30">
    <property type="entry name" value="Penicillin-binding protein 2a, domain 3"/>
    <property type="match status" value="1"/>
</dbReference>
<keyword evidence="3" id="KW-1003">Cell membrane</keyword>
<reference evidence="17 18" key="1">
    <citation type="submission" date="2016-10" db="EMBL/GenBank/DDBJ databases">
        <authorList>
            <person name="de Groot N.N."/>
        </authorList>
    </citation>
    <scope>NUCLEOTIDE SEQUENCE [LARGE SCALE GENOMIC DNA]</scope>
    <source>
        <strain evidence="17 18">DSM 19547</strain>
    </source>
</reference>
<keyword evidence="11" id="KW-1133">Transmembrane helix</keyword>
<dbReference type="NCBIfam" id="TIGR03423">
    <property type="entry name" value="pbp2_mrdA"/>
    <property type="match status" value="1"/>
</dbReference>
<keyword evidence="10" id="KW-0573">Peptidoglycan synthesis</keyword>
<dbReference type="Pfam" id="PF00905">
    <property type="entry name" value="Transpeptidase"/>
    <property type="match status" value="1"/>
</dbReference>
<dbReference type="SUPFAM" id="SSF56601">
    <property type="entry name" value="beta-lactamase/transpeptidase-like"/>
    <property type="match status" value="1"/>
</dbReference>
<evidence type="ECO:0000256" key="9">
    <source>
        <dbReference type="ARBA" id="ARBA00022960"/>
    </source>
</evidence>
<evidence type="ECO:0000256" key="1">
    <source>
        <dbReference type="ARBA" id="ARBA00004167"/>
    </source>
</evidence>
<dbReference type="PANTHER" id="PTHR30627">
    <property type="entry name" value="PEPTIDOGLYCAN D,D-TRANSPEPTIDASE"/>
    <property type="match status" value="1"/>
</dbReference>
<accession>A0A1I5MG09</accession>
<dbReference type="PANTHER" id="PTHR30627:SF2">
    <property type="entry name" value="PEPTIDOGLYCAN D,D-TRANSPEPTIDASE MRDA"/>
    <property type="match status" value="1"/>
</dbReference>